<dbReference type="EMBL" id="QVFD01000014">
    <property type="protein sequence ID" value="RGC44610.1"/>
    <property type="molecule type" value="Genomic_DNA"/>
</dbReference>
<dbReference type="Pfam" id="PF01451">
    <property type="entry name" value="LMWPc"/>
    <property type="match status" value="1"/>
</dbReference>
<evidence type="ECO:0000256" key="6">
    <source>
        <dbReference type="PIRSR" id="PIRSR617867-1"/>
    </source>
</evidence>
<sequence>MIKVLFICHGNICRSPISEYVLKDMVEKRGLTDAFEIASAATSTEEIWNGKGNPIYPPAQAELRRHGIGETAYTNFSGKRARQVTKQDYQYYDYLLCADSNNIRNTLRITGPDKEGKVKLLLDFTDRPGRSIADPWYTGDFEETYRDVHEGCTALLEALEK</sequence>
<feature type="active site" description="Proton donor" evidence="6">
    <location>
        <position position="134"/>
    </location>
</feature>
<dbReference type="PRINTS" id="PR00719">
    <property type="entry name" value="LMWPTPASE"/>
</dbReference>
<dbReference type="InterPro" id="IPR050438">
    <property type="entry name" value="LMW_PTPase"/>
</dbReference>
<dbReference type="InterPro" id="IPR017867">
    <property type="entry name" value="Tyr_phospatase_low_mol_wt"/>
</dbReference>
<reference evidence="8 9" key="1">
    <citation type="submission" date="2018-08" db="EMBL/GenBank/DDBJ databases">
        <title>A genome reference for cultivated species of the human gut microbiota.</title>
        <authorList>
            <person name="Zou Y."/>
            <person name="Xue W."/>
            <person name="Luo G."/>
        </authorList>
    </citation>
    <scope>NUCLEOTIDE SEQUENCE [LARGE SCALE GENOMIC DNA]</scope>
    <source>
        <strain evidence="8 9">AM28-39</strain>
    </source>
</reference>
<dbReference type="SUPFAM" id="SSF52788">
    <property type="entry name" value="Phosphotyrosine protein phosphatases I"/>
    <property type="match status" value="1"/>
</dbReference>
<dbReference type="InterPro" id="IPR036196">
    <property type="entry name" value="Ptyr_pPase_sf"/>
</dbReference>
<evidence type="ECO:0000313" key="8">
    <source>
        <dbReference type="EMBL" id="RGC44610.1"/>
    </source>
</evidence>
<feature type="active site" evidence="6">
    <location>
        <position position="14"/>
    </location>
</feature>
<keyword evidence="9" id="KW-1185">Reference proteome</keyword>
<evidence type="ECO:0000256" key="1">
    <source>
        <dbReference type="ARBA" id="ARBA00011063"/>
    </source>
</evidence>
<dbReference type="GO" id="GO:0004725">
    <property type="term" value="F:protein tyrosine phosphatase activity"/>
    <property type="evidence" value="ECO:0007669"/>
    <property type="project" value="UniProtKB-EC"/>
</dbReference>
<evidence type="ECO:0000313" key="9">
    <source>
        <dbReference type="Proteomes" id="UP000261231"/>
    </source>
</evidence>
<comment type="catalytic activity">
    <reaction evidence="5">
        <text>O-phospho-L-tyrosyl-[protein] + H2O = L-tyrosyl-[protein] + phosphate</text>
        <dbReference type="Rhea" id="RHEA:10684"/>
        <dbReference type="Rhea" id="RHEA-COMP:10136"/>
        <dbReference type="Rhea" id="RHEA-COMP:20101"/>
        <dbReference type="ChEBI" id="CHEBI:15377"/>
        <dbReference type="ChEBI" id="CHEBI:43474"/>
        <dbReference type="ChEBI" id="CHEBI:46858"/>
        <dbReference type="ChEBI" id="CHEBI:61978"/>
        <dbReference type="EC" id="3.1.3.48"/>
    </reaction>
</comment>
<dbReference type="EC" id="3.1.3.48" evidence="2"/>
<organism evidence="8 9">
    <name type="scientific">Coprococcus catus</name>
    <dbReference type="NCBI Taxonomy" id="116085"/>
    <lineage>
        <taxon>Bacteria</taxon>
        <taxon>Bacillati</taxon>
        <taxon>Bacillota</taxon>
        <taxon>Clostridia</taxon>
        <taxon>Lachnospirales</taxon>
        <taxon>Lachnospiraceae</taxon>
        <taxon>Coprococcus</taxon>
    </lineage>
</organism>
<dbReference type="Proteomes" id="UP000261231">
    <property type="component" value="Unassembled WGS sequence"/>
</dbReference>
<accession>A0A3E2XJB9</accession>
<comment type="similarity">
    <text evidence="1">Belongs to the low molecular weight phosphotyrosine protein phosphatase family.</text>
</comment>
<dbReference type="CDD" id="cd16343">
    <property type="entry name" value="LMWPTP"/>
    <property type="match status" value="1"/>
</dbReference>
<dbReference type="SMART" id="SM00226">
    <property type="entry name" value="LMWPc"/>
    <property type="match status" value="1"/>
</dbReference>
<dbReference type="PANTHER" id="PTHR11717:SF7">
    <property type="entry name" value="LOW MOLECULAR WEIGHT PHOSPHOTYROSINE PROTEIN PHOSPHATASE"/>
    <property type="match status" value="1"/>
</dbReference>
<dbReference type="Gene3D" id="3.40.50.2300">
    <property type="match status" value="1"/>
</dbReference>
<keyword evidence="4" id="KW-0904">Protein phosphatase</keyword>
<evidence type="ECO:0000256" key="3">
    <source>
        <dbReference type="ARBA" id="ARBA00022801"/>
    </source>
</evidence>
<gene>
    <name evidence="8" type="ORF">DW747_12570</name>
</gene>
<feature type="active site" description="Nucleophile" evidence="6">
    <location>
        <position position="8"/>
    </location>
</feature>
<evidence type="ECO:0000259" key="7">
    <source>
        <dbReference type="SMART" id="SM00226"/>
    </source>
</evidence>
<name>A0A3E2XJB9_9FIRM</name>
<dbReference type="InterPro" id="IPR023485">
    <property type="entry name" value="Ptyr_pPase"/>
</dbReference>
<proteinExistence type="inferred from homology"/>
<evidence type="ECO:0000256" key="5">
    <source>
        <dbReference type="ARBA" id="ARBA00051722"/>
    </source>
</evidence>
<dbReference type="RefSeq" id="WP_117541020.1">
    <property type="nucleotide sequence ID" value="NZ_QVFD01000014.1"/>
</dbReference>
<evidence type="ECO:0000256" key="2">
    <source>
        <dbReference type="ARBA" id="ARBA00013064"/>
    </source>
</evidence>
<evidence type="ECO:0000256" key="4">
    <source>
        <dbReference type="ARBA" id="ARBA00022912"/>
    </source>
</evidence>
<dbReference type="PANTHER" id="PTHR11717">
    <property type="entry name" value="LOW MOLECULAR WEIGHT PROTEIN TYROSINE PHOSPHATASE"/>
    <property type="match status" value="1"/>
</dbReference>
<comment type="caution">
    <text evidence="8">The sequence shown here is derived from an EMBL/GenBank/DDBJ whole genome shotgun (WGS) entry which is preliminary data.</text>
</comment>
<keyword evidence="3" id="KW-0378">Hydrolase</keyword>
<dbReference type="OrthoDB" id="9784339at2"/>
<dbReference type="AlphaFoldDB" id="A0A3E2XJB9"/>
<protein>
    <recommendedName>
        <fullName evidence="2">protein-tyrosine-phosphatase</fullName>
        <ecNumber evidence="2">3.1.3.48</ecNumber>
    </recommendedName>
</protein>
<feature type="domain" description="Phosphotyrosine protein phosphatase I" evidence="7">
    <location>
        <begin position="2"/>
        <end position="158"/>
    </location>
</feature>